<comment type="caution">
    <text evidence="2">The sequence shown here is derived from an EMBL/GenBank/DDBJ whole genome shotgun (WGS) entry which is preliminary data.</text>
</comment>
<evidence type="ECO:0000313" key="3">
    <source>
        <dbReference type="Proteomes" id="UP001177670"/>
    </source>
</evidence>
<dbReference type="Proteomes" id="UP001177670">
    <property type="component" value="Unassembled WGS sequence"/>
</dbReference>
<dbReference type="AlphaFoldDB" id="A0AA40FRV3"/>
<dbReference type="EMBL" id="JAHYIQ010000019">
    <property type="protein sequence ID" value="KAK1124129.1"/>
    <property type="molecule type" value="Genomic_DNA"/>
</dbReference>
<feature type="region of interest" description="Disordered" evidence="1">
    <location>
        <begin position="1"/>
        <end position="36"/>
    </location>
</feature>
<sequence>MKEQDSVTNKSQTIDSFMIDKEGPTEDQYQSTKGERYGKDLHIDNKIVLRFMEELMREVKKMRKEFKQVRKELVQESIEKENKWKEERNELLERVTKLENITHTLQEKQASDNSIQKDQTGR</sequence>
<evidence type="ECO:0000313" key="2">
    <source>
        <dbReference type="EMBL" id="KAK1124129.1"/>
    </source>
</evidence>
<feature type="compositionally biased region" description="Polar residues" evidence="1">
    <location>
        <begin position="111"/>
        <end position="122"/>
    </location>
</feature>
<reference evidence="2" key="1">
    <citation type="submission" date="2021-10" db="EMBL/GenBank/DDBJ databases">
        <title>Melipona bicolor Genome sequencing and assembly.</title>
        <authorList>
            <person name="Araujo N.S."/>
            <person name="Arias M.C."/>
        </authorList>
    </citation>
    <scope>NUCLEOTIDE SEQUENCE</scope>
    <source>
        <strain evidence="2">USP_2M_L1-L4_2017</strain>
        <tissue evidence="2">Whole body</tissue>
    </source>
</reference>
<accession>A0AA40FRV3</accession>
<feature type="compositionally biased region" description="Polar residues" evidence="1">
    <location>
        <begin position="1"/>
        <end position="15"/>
    </location>
</feature>
<keyword evidence="3" id="KW-1185">Reference proteome</keyword>
<name>A0AA40FRV3_9HYME</name>
<protein>
    <submittedName>
        <fullName evidence="2">Uncharacterized protein</fullName>
    </submittedName>
</protein>
<organism evidence="2 3">
    <name type="scientific">Melipona bicolor</name>
    <dbReference type="NCBI Taxonomy" id="60889"/>
    <lineage>
        <taxon>Eukaryota</taxon>
        <taxon>Metazoa</taxon>
        <taxon>Ecdysozoa</taxon>
        <taxon>Arthropoda</taxon>
        <taxon>Hexapoda</taxon>
        <taxon>Insecta</taxon>
        <taxon>Pterygota</taxon>
        <taxon>Neoptera</taxon>
        <taxon>Endopterygota</taxon>
        <taxon>Hymenoptera</taxon>
        <taxon>Apocrita</taxon>
        <taxon>Aculeata</taxon>
        <taxon>Apoidea</taxon>
        <taxon>Anthophila</taxon>
        <taxon>Apidae</taxon>
        <taxon>Melipona</taxon>
    </lineage>
</organism>
<gene>
    <name evidence="2" type="ORF">K0M31_007153</name>
</gene>
<feature type="region of interest" description="Disordered" evidence="1">
    <location>
        <begin position="103"/>
        <end position="122"/>
    </location>
</feature>
<proteinExistence type="predicted"/>
<evidence type="ECO:0000256" key="1">
    <source>
        <dbReference type="SAM" id="MobiDB-lite"/>
    </source>
</evidence>